<dbReference type="PANTHER" id="PTHR30634">
    <property type="entry name" value="OUTER MEMBRANE LOLAB LIPOPROTEIN INSERTION APPARATUS"/>
    <property type="match status" value="1"/>
</dbReference>
<reference evidence="3 6" key="3">
    <citation type="submission" date="2020-10" db="EMBL/GenBank/DDBJ databases">
        <title>Analysis of Genomes of Bacterial Isolates from Lameness Outbreaks in Broilers.</title>
        <authorList>
            <person name="Rhoads D."/>
            <person name="Ekesi N.S."/>
        </authorList>
    </citation>
    <scope>NUCLEOTIDE SEQUENCE [LARGE SCALE GENOMIC DNA]</scope>
    <source>
        <strain evidence="3 6">1409</strain>
    </source>
</reference>
<name>A0A024L1T4_ECOLX</name>
<dbReference type="Proteomes" id="UP000581425">
    <property type="component" value="Unassembled WGS sequence"/>
</dbReference>
<reference evidence="2 6" key="2">
    <citation type="submission" date="2020-07" db="EMBL/GenBank/DDBJ databases">
        <title>Analysis of Genomes of Bacterial Isolates from Lameness Outbreaks in Broilers.</title>
        <authorList>
            <person name="Ekesi N.S."/>
            <person name="Alrubaye A."/>
            <person name="Rhoads D."/>
        </authorList>
    </citation>
    <scope>NUCLEOTIDE SEQUENCE [LARGE SCALE GENOMIC DNA]</scope>
    <source>
        <strain evidence="2 6">1409</strain>
    </source>
</reference>
<protein>
    <submittedName>
        <fullName evidence="2">DUF4132 domain-containing protein</fullName>
    </submittedName>
    <submittedName>
        <fullName evidence="4">Molybdate metabolism regulator MolR-like protein</fullName>
    </submittedName>
</protein>
<dbReference type="AlphaFoldDB" id="A0A024L1T4"/>
<evidence type="ECO:0000313" key="2">
    <source>
        <dbReference type="EMBL" id="MBA6241784.1"/>
    </source>
</evidence>
<dbReference type="Proteomes" id="UP000250385">
    <property type="component" value="Unassembled WGS sequence"/>
</dbReference>
<dbReference type="InterPro" id="IPR050458">
    <property type="entry name" value="LolB"/>
</dbReference>
<sequence length="1210" mass="138227">MDKELPWLADNAQLELKYKKGKTPLSHRRWPGEPVSVITGSLIQTLGDELLQKAEKKKNIVWRYENFSLEWQSAITQAINLIGEHKPSIPARTMAALACIAQNDSQQLLDEIVQQEGLEYATEVVIARQFIARCYESDPLVVTLQYQDEDYGYGYRSETYNEFDLRLRKHLSLAEESCWQRCADKLIAALPGITKVRRPFIALILPEKPEIANELVGLECPRTHFHSKEWLKVVANDPTAVRKLEHYWSQDIFSDREASYMSHENHFGYAACAALLREQGLAAIPRLAMYAHKEDCGSLLVQINHPQVIRTLLLVADKNKPSLQRVAKYHKNFPHATLAALAELLALKEPPARPGNPIIEDKKLPAQQKARDEYWRTLLQTLMASQPQLAEEVMQWLSTQPQSVLKSYLSAPPKPVIDGTDNSNLPEILVSPPWRSKKKMTAPRLDLAPLELTPQVYWQPGEQERLAATEPARYFSTESLAQRMEQKSGRVVLQELGFGDDVWLFLNYILPGKLDAARNSLIVQWHYYQGRVEEILNGWNSPEAQLAEQALRSGHIEALINIWENDNYSRYRPEKSVWNLYLLAQLPREMALTFWLRINEKKHLFAGEDYFLSILGLDALPGLLLAFSHRPKETFPLILNFGATELALPVARVWHRFAGQRNLARQWILQWPEHTATALIPLVFVKPCDNSEAALFALRLLYEQGHSELLQTVANRWDRADMWPALEKILTQNPMEIYPARIPKAPDFWHPQMWSRPRLITNNQTVTNDALEIIGEMLRFTQGGRFYSGLEQLKTFCQPQTLAAFAWDLFTAWQQAGAPAKDNWAFLALSLFGDESTARDLTTQILAWPQEGKSARAVSGLNILTLMNNDMALIQLHHISQRAKSRPLRDNAAEFLQVVAENRGLSQEELADRLVPTLGLDDPQALSFDFGPRQFTVRFDENLNPVIFDQQNVRQKSVPRLRADDDQLKAPEALARLKGLKKDATQVSKNLLPRLETALRTTRRWSLADFHSLFVNHPFTRLVTQRLIWGVYPANEPRCLLKAFRVAAEGEFCNAQDEPIDLPADALIGIAHPLEMTAEMRSEFAQLFADYEIMPPFRQLSRRTVLLTPDESTSNSLTRWEGKSATVGQLMGMRYKGWESGYEDAFVYNLGEYRLVLKFSPGFNHYNVDSKALMSFRSLRVYRDNKSVTFAELDVFDLSEALSAPDVIFH</sequence>
<reference evidence="4 5" key="1">
    <citation type="submission" date="2018-06" db="EMBL/GenBank/DDBJ databases">
        <authorList>
            <consortium name="Pathogen Informatics"/>
            <person name="Doyle S."/>
        </authorList>
    </citation>
    <scope>NUCLEOTIDE SEQUENCE [LARGE SCALE GENOMIC DNA]</scope>
    <source>
        <strain evidence="4 5">NCTC10279</strain>
    </source>
</reference>
<evidence type="ECO:0000313" key="5">
    <source>
        <dbReference type="Proteomes" id="UP000250385"/>
    </source>
</evidence>
<dbReference type="Pfam" id="PF13569">
    <property type="entry name" value="DUF4132"/>
    <property type="match status" value="1"/>
</dbReference>
<feature type="domain" description="DUF4132" evidence="1">
    <location>
        <begin position="954"/>
        <end position="1138"/>
    </location>
</feature>
<dbReference type="RefSeq" id="WP_001556120.1">
    <property type="nucleotide sequence ID" value="NZ_AP021896.1"/>
</dbReference>
<dbReference type="PANTHER" id="PTHR30634:SF16">
    <property type="entry name" value="OUTER-MEMBRANE LIPOPROTEIN LOLB"/>
    <property type="match status" value="1"/>
</dbReference>
<dbReference type="Proteomes" id="UP000581425">
    <property type="component" value="Chromosome"/>
</dbReference>
<gene>
    <name evidence="3" type="ORF">FOI11_002355</name>
    <name evidence="2" type="ORF">FOI11_17690</name>
    <name evidence="4" type="ORF">NCTC10279_01354</name>
</gene>
<proteinExistence type="predicted"/>
<evidence type="ECO:0000313" key="4">
    <source>
        <dbReference type="EMBL" id="SPX29128.1"/>
    </source>
</evidence>
<dbReference type="EMBL" id="JACGTG010000001">
    <property type="protein sequence ID" value="MBA6241784.1"/>
    <property type="molecule type" value="Genomic_DNA"/>
</dbReference>
<dbReference type="InterPro" id="IPR025406">
    <property type="entry name" value="DUF4132"/>
</dbReference>
<dbReference type="EMBL" id="CP063369">
    <property type="protein sequence ID" value="QOY31674.1"/>
    <property type="molecule type" value="Genomic_DNA"/>
</dbReference>
<evidence type="ECO:0000313" key="6">
    <source>
        <dbReference type="Proteomes" id="UP000581425"/>
    </source>
</evidence>
<organism evidence="2 6">
    <name type="scientific">Escherichia coli</name>
    <dbReference type="NCBI Taxonomy" id="562"/>
    <lineage>
        <taxon>Bacteria</taxon>
        <taxon>Pseudomonadati</taxon>
        <taxon>Pseudomonadota</taxon>
        <taxon>Gammaproteobacteria</taxon>
        <taxon>Enterobacterales</taxon>
        <taxon>Enterobacteriaceae</taxon>
        <taxon>Escherichia</taxon>
    </lineage>
</organism>
<dbReference type="EMBL" id="UASG01000009">
    <property type="protein sequence ID" value="SPX29128.1"/>
    <property type="molecule type" value="Genomic_DNA"/>
</dbReference>
<evidence type="ECO:0000313" key="3">
    <source>
        <dbReference type="EMBL" id="QOY31674.1"/>
    </source>
</evidence>
<evidence type="ECO:0000259" key="1">
    <source>
        <dbReference type="Pfam" id="PF13569"/>
    </source>
</evidence>
<accession>A0A024L1T4</accession>